<dbReference type="PROSITE" id="PS51257">
    <property type="entry name" value="PROKAR_LIPOPROTEIN"/>
    <property type="match status" value="1"/>
</dbReference>
<dbReference type="AlphaFoldDB" id="S5XJU3"/>
<name>S5XJU3_PARAH</name>
<dbReference type="Proteomes" id="UP000015480">
    <property type="component" value="Chromosome"/>
</dbReference>
<dbReference type="eggNOG" id="ENOG50339MI">
    <property type="taxonomic scope" value="Bacteria"/>
</dbReference>
<reference evidence="1 2" key="1">
    <citation type="journal article" date="2014" name="BMC Genomics">
        <title>Architecture and functions of a multipartite genome of the methylotrophic bacterium Paracoccus aminophilus JCM 7686, containing primary and secondary chromids.</title>
        <authorList>
            <person name="Dziewit L."/>
            <person name="Czarnecki J."/>
            <person name="Wibberg D."/>
            <person name="Radlinska M."/>
            <person name="Mrozek P."/>
            <person name="Szymczak M."/>
            <person name="Schluter A."/>
            <person name="Puhler A."/>
            <person name="Bartosik D."/>
        </authorList>
    </citation>
    <scope>NUCLEOTIDE SEQUENCE [LARGE SCALE GENOMIC DNA]</scope>
    <source>
        <strain evidence="1">JCM 7686</strain>
    </source>
</reference>
<dbReference type="OrthoDB" id="8724542at2"/>
<dbReference type="InterPro" id="IPR021719">
    <property type="entry name" value="Prot_inh_I78"/>
</dbReference>
<protein>
    <recommendedName>
        <fullName evidence="3">Peptidase inhibitor I78 family protein</fullName>
    </recommendedName>
</protein>
<keyword evidence="2" id="KW-1185">Reference proteome</keyword>
<dbReference type="STRING" id="1367847.JCM7686_0350"/>
<accession>S5XJU3</accession>
<dbReference type="EMBL" id="CP006650">
    <property type="protein sequence ID" value="AGT07459.1"/>
    <property type="molecule type" value="Genomic_DNA"/>
</dbReference>
<evidence type="ECO:0008006" key="3">
    <source>
        <dbReference type="Google" id="ProtNLM"/>
    </source>
</evidence>
<evidence type="ECO:0000313" key="1">
    <source>
        <dbReference type="EMBL" id="AGT07459.1"/>
    </source>
</evidence>
<proteinExistence type="predicted"/>
<dbReference type="PANTHER" id="PTHR39600">
    <property type="entry name" value="PEPTIDASE INHIBITOR I78 FAMILY PROTEIN"/>
    <property type="match status" value="1"/>
</dbReference>
<gene>
    <name evidence="1" type="ORF">JCM7686_0350</name>
</gene>
<dbReference type="PATRIC" id="fig|1367847.3.peg.287"/>
<sequence length="92" mass="9766">MLRLMCIAPLLLLAACVKPEPESILLDPGTDACHAAQYQSLIGQKAGVLGKTALPAGTRILKPNMAVTADYRADRLNVEIGRNGTVTKVSCF</sequence>
<dbReference type="Gene3D" id="3.30.10.10">
    <property type="entry name" value="Trypsin Inhibitor V, subunit A"/>
    <property type="match status" value="1"/>
</dbReference>
<dbReference type="RefSeq" id="WP_020949099.1">
    <property type="nucleotide sequence ID" value="NC_022041.1"/>
</dbReference>
<dbReference type="PANTHER" id="PTHR39600:SF1">
    <property type="entry name" value="PEPTIDASE INHIBITOR I78 FAMILY PROTEIN"/>
    <property type="match status" value="1"/>
</dbReference>
<organism evidence="1 2">
    <name type="scientific">Paracoccus aminophilus JCM 7686</name>
    <dbReference type="NCBI Taxonomy" id="1367847"/>
    <lineage>
        <taxon>Bacteria</taxon>
        <taxon>Pseudomonadati</taxon>
        <taxon>Pseudomonadota</taxon>
        <taxon>Alphaproteobacteria</taxon>
        <taxon>Rhodobacterales</taxon>
        <taxon>Paracoccaceae</taxon>
        <taxon>Paracoccus</taxon>
    </lineage>
</organism>
<dbReference type="Pfam" id="PF11720">
    <property type="entry name" value="Inhibitor_I78"/>
    <property type="match status" value="1"/>
</dbReference>
<dbReference type="HOGENOM" id="CLU_123717_2_1_5"/>
<evidence type="ECO:0000313" key="2">
    <source>
        <dbReference type="Proteomes" id="UP000015480"/>
    </source>
</evidence>
<dbReference type="KEGG" id="pami:JCM7686_0350"/>